<feature type="compositionally biased region" description="Polar residues" evidence="1">
    <location>
        <begin position="13"/>
        <end position="26"/>
    </location>
</feature>
<dbReference type="Proteomes" id="UP000501690">
    <property type="component" value="Linkage Group LG8"/>
</dbReference>
<evidence type="ECO:0000313" key="3">
    <source>
        <dbReference type="Proteomes" id="UP000501690"/>
    </source>
</evidence>
<evidence type="ECO:0000256" key="1">
    <source>
        <dbReference type="SAM" id="MobiDB-lite"/>
    </source>
</evidence>
<evidence type="ECO:0000313" key="2">
    <source>
        <dbReference type="EMBL" id="QCE04832.1"/>
    </source>
</evidence>
<gene>
    <name evidence="2" type="ORF">DEO72_LG8g2873</name>
</gene>
<dbReference type="EMBL" id="CP039352">
    <property type="protein sequence ID" value="QCE04832.1"/>
    <property type="molecule type" value="Genomic_DNA"/>
</dbReference>
<organism evidence="2 3">
    <name type="scientific">Vigna unguiculata</name>
    <name type="common">Cowpea</name>
    <dbReference type="NCBI Taxonomy" id="3917"/>
    <lineage>
        <taxon>Eukaryota</taxon>
        <taxon>Viridiplantae</taxon>
        <taxon>Streptophyta</taxon>
        <taxon>Embryophyta</taxon>
        <taxon>Tracheophyta</taxon>
        <taxon>Spermatophyta</taxon>
        <taxon>Magnoliopsida</taxon>
        <taxon>eudicotyledons</taxon>
        <taxon>Gunneridae</taxon>
        <taxon>Pentapetalae</taxon>
        <taxon>rosids</taxon>
        <taxon>fabids</taxon>
        <taxon>Fabales</taxon>
        <taxon>Fabaceae</taxon>
        <taxon>Papilionoideae</taxon>
        <taxon>50 kb inversion clade</taxon>
        <taxon>NPAAA clade</taxon>
        <taxon>indigoferoid/millettioid clade</taxon>
        <taxon>Phaseoleae</taxon>
        <taxon>Vigna</taxon>
    </lineage>
</organism>
<dbReference type="AlphaFoldDB" id="A0A4D6MW39"/>
<keyword evidence="3" id="KW-1185">Reference proteome</keyword>
<feature type="region of interest" description="Disordered" evidence="1">
    <location>
        <begin position="1"/>
        <end position="43"/>
    </location>
</feature>
<sequence>MIIARKKNHIQDNHTTTGISRSSQEPSLRREGYSRLGDRPSLRRDRDKCWDFLAGSLRRVLARMGETTSRPTVASLAWARPQQRSRPSLLLA</sequence>
<reference evidence="2 3" key="1">
    <citation type="submission" date="2019-04" db="EMBL/GenBank/DDBJ databases">
        <title>An improved genome assembly and genetic linkage map for asparagus bean, Vigna unguiculata ssp. sesquipedialis.</title>
        <authorList>
            <person name="Xia Q."/>
            <person name="Zhang R."/>
            <person name="Dong Y."/>
        </authorList>
    </citation>
    <scope>NUCLEOTIDE SEQUENCE [LARGE SCALE GENOMIC DNA]</scope>
    <source>
        <tissue evidence="2">Leaf</tissue>
    </source>
</reference>
<name>A0A4D6MW39_VIGUN</name>
<feature type="compositionally biased region" description="Basic and acidic residues" evidence="1">
    <location>
        <begin position="27"/>
        <end position="43"/>
    </location>
</feature>
<proteinExistence type="predicted"/>
<protein>
    <submittedName>
        <fullName evidence="2">Uncharacterized protein</fullName>
    </submittedName>
</protein>
<accession>A0A4D6MW39</accession>
<feature type="region of interest" description="Disordered" evidence="1">
    <location>
        <begin position="66"/>
        <end position="92"/>
    </location>
</feature>